<evidence type="ECO:0000256" key="3">
    <source>
        <dbReference type="ARBA" id="ARBA00022781"/>
    </source>
</evidence>
<feature type="compositionally biased region" description="Basic and acidic residues" evidence="6">
    <location>
        <begin position="49"/>
        <end position="65"/>
    </location>
</feature>
<feature type="region of interest" description="Disordered" evidence="6">
    <location>
        <begin position="49"/>
        <end position="78"/>
    </location>
</feature>
<dbReference type="GO" id="GO:0046961">
    <property type="term" value="F:proton-transporting ATPase activity, rotational mechanism"/>
    <property type="evidence" value="ECO:0007669"/>
    <property type="project" value="InterPro"/>
</dbReference>
<evidence type="ECO:0000256" key="1">
    <source>
        <dbReference type="ARBA" id="ARBA00010066"/>
    </source>
</evidence>
<dbReference type="PANTHER" id="PTHR12713:SF11">
    <property type="entry name" value="V-TYPE PROTON ATPASE SUBUNIT G"/>
    <property type="match status" value="1"/>
</dbReference>
<dbReference type="AlphaFoldDB" id="A0A0P1B871"/>
<reference evidence="7 8" key="1">
    <citation type="submission" date="2014-09" db="EMBL/GenBank/DDBJ databases">
        <authorList>
            <person name="Magalhaes I.L.F."/>
            <person name="Oliveira U."/>
            <person name="Santos F.R."/>
            <person name="Vidigal T.H.D.A."/>
            <person name="Brescovit A.D."/>
            <person name="Santos A.J."/>
        </authorList>
    </citation>
    <scope>NUCLEOTIDE SEQUENCE [LARGE SCALE GENOMIC DNA]</scope>
</reference>
<protein>
    <recommendedName>
        <fullName evidence="5">V-type proton ATPase subunit G</fullName>
    </recommendedName>
</protein>
<proteinExistence type="inferred from homology"/>
<keyword evidence="2 5" id="KW-0813">Transport</keyword>
<dbReference type="Proteomes" id="UP000054845">
    <property type="component" value="Unassembled WGS sequence"/>
</dbReference>
<evidence type="ECO:0000256" key="4">
    <source>
        <dbReference type="ARBA" id="ARBA00023065"/>
    </source>
</evidence>
<dbReference type="GO" id="GO:0000221">
    <property type="term" value="C:vacuolar proton-transporting V-type ATPase, V1 domain"/>
    <property type="evidence" value="ECO:0007669"/>
    <property type="project" value="TreeGrafter"/>
</dbReference>
<dbReference type="PANTHER" id="PTHR12713">
    <property type="entry name" value="VACUOLAR ATP SYNTHASE SUBUNIT G"/>
    <property type="match status" value="1"/>
</dbReference>
<keyword evidence="3 5" id="KW-0375">Hydrogen ion transport</keyword>
<dbReference type="EMBL" id="CCYA01000065">
    <property type="protein sequence ID" value="CEH11817.1"/>
    <property type="molecule type" value="Genomic_DNA"/>
</dbReference>
<comment type="subunit">
    <text evidence="5">V-ATPase is a heteromultimeric enzyme made up of two complexes: the ATP-hydrolytic V1 complex and the proton translocation V0 complex.</text>
</comment>
<evidence type="ECO:0000313" key="8">
    <source>
        <dbReference type="Proteomes" id="UP000054845"/>
    </source>
</evidence>
<comment type="function">
    <text evidence="5">Subunit of the V1 complex of vacuolar(H+)-ATPase (V-ATPase), a multisubunit enzyme composed of a peripheral complex (V1) that hydrolyzes ATP and a membrane integral complex (V0) that translocates protons. V-ATPase is responsible for acidifying and maintaining the pH of intracellular compartments and in some cell types, is targeted to the plasma membrane, where it is responsible for acidifying the extracellular environment.</text>
</comment>
<organism evidence="7 8">
    <name type="scientific">Ceraceosorus bombacis</name>
    <dbReference type="NCBI Taxonomy" id="401625"/>
    <lineage>
        <taxon>Eukaryota</taxon>
        <taxon>Fungi</taxon>
        <taxon>Dikarya</taxon>
        <taxon>Basidiomycota</taxon>
        <taxon>Ustilaginomycotina</taxon>
        <taxon>Exobasidiomycetes</taxon>
        <taxon>Ceraceosorales</taxon>
        <taxon>Ceraceosoraceae</taxon>
        <taxon>Ceraceosorus</taxon>
    </lineage>
</organism>
<dbReference type="Gene3D" id="1.20.5.2950">
    <property type="match status" value="1"/>
</dbReference>
<dbReference type="STRING" id="401625.A0A0P1B871"/>
<accession>A0A0P1B871</accession>
<name>A0A0P1B871_9BASI</name>
<dbReference type="Pfam" id="PF03179">
    <property type="entry name" value="V-ATPase_G"/>
    <property type="match status" value="1"/>
</dbReference>
<dbReference type="GO" id="GO:0016887">
    <property type="term" value="F:ATP hydrolysis activity"/>
    <property type="evidence" value="ECO:0007669"/>
    <property type="project" value="TreeGrafter"/>
</dbReference>
<dbReference type="NCBIfam" id="TIGR01147">
    <property type="entry name" value="V_ATP_synt_G"/>
    <property type="match status" value="1"/>
</dbReference>
<dbReference type="FunFam" id="1.20.5.2950:FF:000001">
    <property type="entry name" value="V-type proton ATPase subunit G"/>
    <property type="match status" value="1"/>
</dbReference>
<evidence type="ECO:0000256" key="2">
    <source>
        <dbReference type="ARBA" id="ARBA00022448"/>
    </source>
</evidence>
<dbReference type="OrthoDB" id="250802at2759"/>
<sequence>MSAQQSQGIQTLLEAEKEAAKIVAKARTYRTQKIKDARSEAAKEIEELKATKEAEFKQTQKEHEGSSGSNQAKVDAATADQLKQLEEAFKKNRSGVVDKLLERVVEVDPQPHRNLKTSS</sequence>
<comment type="similarity">
    <text evidence="1 5">Belongs to the V-ATPase G subunit family.</text>
</comment>
<keyword evidence="8" id="KW-1185">Reference proteome</keyword>
<evidence type="ECO:0000256" key="5">
    <source>
        <dbReference type="RuleBase" id="RU364019"/>
    </source>
</evidence>
<keyword evidence="4 5" id="KW-0406">Ion transport</keyword>
<dbReference type="InterPro" id="IPR005124">
    <property type="entry name" value="V-ATPase_G"/>
</dbReference>
<evidence type="ECO:0000313" key="7">
    <source>
        <dbReference type="EMBL" id="CEH11817.1"/>
    </source>
</evidence>
<evidence type="ECO:0000256" key="6">
    <source>
        <dbReference type="SAM" id="MobiDB-lite"/>
    </source>
</evidence>